<dbReference type="SMART" id="SM00227">
    <property type="entry name" value="NEBU"/>
    <property type="match status" value="150"/>
</dbReference>
<reference evidence="7" key="1">
    <citation type="submission" date="2025-08" db="UniProtKB">
        <authorList>
            <consortium name="Ensembl"/>
        </authorList>
    </citation>
    <scope>IDENTIFICATION</scope>
</reference>
<dbReference type="Pfam" id="PF00880">
    <property type="entry name" value="Nebulin"/>
    <property type="match status" value="88"/>
</dbReference>
<keyword evidence="1 4" id="KW-0728">SH3 domain</keyword>
<dbReference type="PROSITE" id="PS51216">
    <property type="entry name" value="NEBULIN"/>
    <property type="match status" value="104"/>
</dbReference>
<dbReference type="Pfam" id="PF14604">
    <property type="entry name" value="SH3_9"/>
    <property type="match status" value="1"/>
</dbReference>
<name>A0A8D1G3K2_PIG</name>
<dbReference type="InterPro" id="IPR055297">
    <property type="entry name" value="NEBU/NEBL"/>
</dbReference>
<accession>A0A8D1G3K2</accession>
<keyword evidence="2" id="KW-0677">Repeat</keyword>
<dbReference type="PANTHER" id="PTHR11039:SF37">
    <property type="entry name" value="NEBULIN"/>
    <property type="match status" value="1"/>
</dbReference>
<keyword evidence="3" id="KW-0009">Actin-binding</keyword>
<dbReference type="PRINTS" id="PR00510">
    <property type="entry name" value="NEBULIN"/>
</dbReference>
<feature type="region of interest" description="Disordered" evidence="5">
    <location>
        <begin position="5449"/>
        <end position="5473"/>
    </location>
</feature>
<evidence type="ECO:0000256" key="2">
    <source>
        <dbReference type="ARBA" id="ARBA00022737"/>
    </source>
</evidence>
<dbReference type="InterPro" id="IPR036028">
    <property type="entry name" value="SH3-like_dom_sf"/>
</dbReference>
<evidence type="ECO:0000313" key="8">
    <source>
        <dbReference type="Proteomes" id="UP000694722"/>
    </source>
</evidence>
<evidence type="ECO:0000313" key="7">
    <source>
        <dbReference type="Ensembl" id="ENSSSCP00040045858.1"/>
    </source>
</evidence>
<dbReference type="FunFam" id="2.30.30.40:FF:000007">
    <property type="entry name" value="nebulin isoform X1"/>
    <property type="match status" value="1"/>
</dbReference>
<dbReference type="PROSITE" id="PS50002">
    <property type="entry name" value="SH3"/>
    <property type="match status" value="1"/>
</dbReference>
<feature type="domain" description="SH3" evidence="6">
    <location>
        <begin position="5476"/>
        <end position="5535"/>
    </location>
</feature>
<protein>
    <recommendedName>
        <fullName evidence="6">SH3 domain-containing protein</fullName>
    </recommendedName>
</protein>
<evidence type="ECO:0000256" key="1">
    <source>
        <dbReference type="ARBA" id="ARBA00022443"/>
    </source>
</evidence>
<feature type="compositionally biased region" description="Basic and acidic residues" evidence="5">
    <location>
        <begin position="5415"/>
        <end position="5424"/>
    </location>
</feature>
<dbReference type="InterPro" id="IPR001452">
    <property type="entry name" value="SH3_domain"/>
</dbReference>
<proteinExistence type="predicted"/>
<dbReference type="InterPro" id="IPR013998">
    <property type="entry name" value="Nebulin-like"/>
</dbReference>
<feature type="compositionally biased region" description="Low complexity" evidence="5">
    <location>
        <begin position="5454"/>
        <end position="5469"/>
    </location>
</feature>
<dbReference type="CDD" id="cd11933">
    <property type="entry name" value="SH3_Nebulin_C"/>
    <property type="match status" value="1"/>
</dbReference>
<evidence type="ECO:0000256" key="5">
    <source>
        <dbReference type="SAM" id="MobiDB-lite"/>
    </source>
</evidence>
<dbReference type="GO" id="GO:0051015">
    <property type="term" value="F:actin filament binding"/>
    <property type="evidence" value="ECO:0007669"/>
    <property type="project" value="InterPro"/>
</dbReference>
<dbReference type="Gene3D" id="2.30.30.40">
    <property type="entry name" value="SH3 Domains"/>
    <property type="match status" value="1"/>
</dbReference>
<evidence type="ECO:0000259" key="6">
    <source>
        <dbReference type="PROSITE" id="PS50002"/>
    </source>
</evidence>
<dbReference type="Ensembl" id="ENSSSCT00040101748.1">
    <property type="protein sequence ID" value="ENSSSCP00040045858.1"/>
    <property type="gene ID" value="ENSSSCG00040053645.1"/>
</dbReference>
<dbReference type="InterPro" id="IPR000900">
    <property type="entry name" value="Nebulin_repeat"/>
</dbReference>
<feature type="region of interest" description="Disordered" evidence="5">
    <location>
        <begin position="5394"/>
        <end position="5425"/>
    </location>
</feature>
<evidence type="ECO:0000256" key="3">
    <source>
        <dbReference type="ARBA" id="ARBA00023203"/>
    </source>
</evidence>
<evidence type="ECO:0000256" key="4">
    <source>
        <dbReference type="PROSITE-ProRule" id="PRU00192"/>
    </source>
</evidence>
<dbReference type="InterPro" id="IPR035629">
    <property type="entry name" value="Nebulin_SH3"/>
</dbReference>
<dbReference type="SUPFAM" id="SSF50044">
    <property type="entry name" value="SH3-domain"/>
    <property type="match status" value="1"/>
</dbReference>
<dbReference type="PANTHER" id="PTHR11039">
    <property type="entry name" value="NEBULIN"/>
    <property type="match status" value="1"/>
</dbReference>
<organism evidence="7 8">
    <name type="scientific">Sus scrofa</name>
    <name type="common">Pig</name>
    <dbReference type="NCBI Taxonomy" id="9823"/>
    <lineage>
        <taxon>Eukaryota</taxon>
        <taxon>Metazoa</taxon>
        <taxon>Chordata</taxon>
        <taxon>Craniata</taxon>
        <taxon>Vertebrata</taxon>
        <taxon>Euteleostomi</taxon>
        <taxon>Mammalia</taxon>
        <taxon>Eutheria</taxon>
        <taxon>Laurasiatheria</taxon>
        <taxon>Artiodactyla</taxon>
        <taxon>Suina</taxon>
        <taxon>Suidae</taxon>
        <taxon>Sus</taxon>
    </lineage>
</organism>
<sequence length="5535" mass="641894">PMIAVQYKKDYEKAKGKMVGFQSLQDDPKLVHYMNVAKIQSDREYKKDYEKTKTKYNTPHDMFNVVAAKKAQDVASNVNYRHSLHHYTYLPDAMDLELSKNMMHIQSDNAYKEDYNTWMKGIGWIPLGSLEVEKVKKAGDALNEKKYRQHPDTLKFTSIVDSPVMVQAKQNTRQVSDILYKAKGEDVKHKYTMGPDLPQFLQAKCNAYNISDVCYKRDWHDLIAKGNNVLGDAIPITAAKASRNIASDYKYKEAYEKAKGKHVGFRSLQDDPKLVHYMNVAKLQSDREYKKNYENTKTSYHTPGDMVSITAAKMAQDVATNVNYKQPIHHYTYLPDALSLEHTRNVNQIQSDNVYKDEYNHFFKGIGWIPLGSLEVEKVKKAGDALNERKYRQHPDTIKFTSVPDSMGMVLAQHNTKQLSDLNYKVEGEKLKHKYTMDPDVPQFIQAKVNAINMSDKLYKAGWEEEKKKGYDLRPDAISIKAARASRDIASDYKYKHSYEKERGKMVGFRSLEDDPKLVHSMQVAKMQSDREYKKSYEKTKTSYHTPADMLSVTAARDAQANITNTNYKHLIHKYILLPDAMNIQLSKNMNHIQSDNEYKQDYNECYKGLGWSPAGSLEVEKAKKATEYASDQKYRQHPSNFQFQKLNDSMDMVLAKQNAHTMNKYLYTADWNKDKTKIHVMPDTPDILQAKQNQTLFSQKLYKLGWEEALKKGYDLPVDAISVQLAKVSRDNASDFKYKQGYRKQLGHHIGFRNLQDDPKLVLSMNVAKMQSEREYKKDFEKWKTKFTSPVDMLGVVLAKKCQALVSDVDYKNYLHQWTCLPDQNDVIQAKRSYELQSENLYKSDLEWLRGIGWSPLGSLEAEKNKRASEIISEKKYRQPPDRNKFTSIPDAMDIVLAKTNAKNRSDVKAWDKDKTQVHIMPDTPDIILAKANLINSSDKLYRMGYEELKKKGYDLPVDAIPIKAAKASREIASEYKYKEGFRKQLGHHVGARNIEDDPKMMWSMHVAKIQSDREYKKDFEKWKTKFSSPVDMLGVVLAKKCQTLVSDIDYKNYLHQWTCLPDQMVYHLQFQNLYKSDLQWLKGIGWLPSGSLEDEKNKRATQILSDHVYRQHPDKFKFSSLMDSIPMVLAKNNAITMNHRLYTEAWDKDKTTVHIMPDTPEVLLAKQNKINYSEKLYKLGLEEAKRKGYDMRLDAIPIRAAKASRDIASEFKYKEGYRKQLGHHIGARAIHDDPKMMWSMHVAKVQSDREYKKDFEKWKTKFSSPVDMLGVVLAKKCQTLVSDIDYKNYLHQWTCLPDQSDVIHARRAYDLQSDNMYKSDLQWLRGIGWVPIGSLDVEKCKRATEILSDKIYRQPPDTFKFTSVPDSLEQVLAKNNAINMNKRLYTEAWDKDKTQIHIMPDTPEIMLARMNKINYSETLYKLANEEAKKKGYDLRSDAIPIVAAKASRDIVSDYKYKDGYRKQLGHHIGARNIEDDPKMMWSMHVAKIQSDREYKKDFEKWKTKFSSPVDMLGVVLAKKCQTLVSDIDYKNYLHQWTCLPDQSDVIHARQAYDLQSDNIYKSDLQWLKGIGWVPIGSVDVVKCKRAAEILSDHIYRQPPDKLKFTSVPDSLEQVLAKNNAVNMNKRLYTEAWDKDKTQIHIMPDTPEIMLARQNKINYSESLYRQAMEEAKKEGYDLRSDAIPIVAAKASRDIASDYKYKEAYRKQLGHHIGARAVHDDPKMMWSLHVAKMQSDREYKKDFEKYKTRFSSPVDMLGIVLAKKCQTLVSDVDYKHPLHEWTCLPDQNDIIHARKAYDLQSDNLYKSDLEWMKGIGWIPLGSVEVVKAKRAGEILSDNIYRQRPDTLKFTSVTDSPELVLAKNNALNMNKRLYTEAWDNDKKTIHVMPDTPEIMLAKLNRINYSDKLYRLALEESKKEGCDLRVDAIPIQAAKASREIASDYKYKEAYRKQLGHHIGARNIKDDPKMMWAIHAAKIQSDREYKKDFEKWKTRFSSPVDMLGLVQAKKCQILVSDVDYKHPLHEWICLPDQNDIIQARKAYDLQSDAIYKADLEWLRGIGWVPLGSVEVEKVKRAGEILSERKYRQPADQLKFTCITDTPEIVLAKNNALTMSKHLYTEAWDTDKTSIHVMPDTPEILLAKSNSANISQKLYTKGWDESKMKDYDLKADAISIKSAKASRDIASDYKYKEAYEKQKGHHIGAQSVEDDPKIMCAIHAGKIQSEREYKKDFQKWKTKFTSPVDMLGILLAKKCQTLVSDIDYRNYLHHWTCLPDQNDIIQARKAYELQSDNVYKTDLEWLRGIGWMPEGSVEMNRVKNAQDLVNERRYRTRPEALKFTSVVDTPAVVLAKANSLQMSEKLYQEAWNKDKTNISLPSDTPLILQAHINAMQISNKLYQKDWDEAKQKGYDLRADAIEIKHAKASREIASEYKYKEGYRKQLGHHVGFRTLQDDPKLVWSIHAAKIQSEREYKKAYEKSKGIHNTPLDMMSIVQAKKCQVLVSDIDYRNYLHQWTCLPDQNDVIQAKKAYELQSDNVYKSDLEWLKGIGWLPEGSVEVMRVKNAQKLLNERLYRIRPEALKFTSIVDTPEVILAKINSVQISEPLYRDAWDKEKANVNIPADTPLMLQSKINAMQISNKQYQQAWEDVKMTGYDLRADAIGIQHAKASRDIASDYLYKTAYEKQKGHYIGCRSAKEDPKLVWAANVMKMQNDRLYKKAYNDHKARITIPVDMVSINAAKEGQALASDVDYRQYLHQWSCFPDQNDVIQARKAYDLQSDVSCCLCSECQLWYLTGGLFPRKNVAILGKSGPTHQQSPRASHNPGGITAPPISKLPKDPQKIYREGWDEMKMSCDVRLDAIPIQAAKASREIASDYKYKLDHEKQKGHYVGTLTARDDNKIRWALIAGKIQNEREYRLHWAKWKSKFQSPADMLSITHSKNCQALVSDIDYRNYLHQWTCLPDQHDVIQARKAYDLQSDAIYKADLEWLRGIGWMPSDSVSVNHAKHAADIFSEKKYRTKIETLNFTPVDDRVDYVTAKQSGEILNDIKYRKDWNDTKSKYTLTETPQLHAAQEAARILDQYLYKESWEKQKATGYILPPDAVPFVHAHHSSDVQSELKYKADHVKQKGHYVGVPTMRDDPKLVWFEHAGQIQNDRLYKEHYHKTKAKINIPPDMVSVVAAKEGQILVSDIDYRNYLHQWTCHPDQNDVIQARKAYDLQSDNVYKADLEWLRGIGWIPLDSVDHVRVTRNQEMVNQIKYKKDALANYPNFTSVVDPPAVVLAKINSVNQSDVKYKETFNKLLKGKYIFSPDTPYITHSKDMGKLYSTILYKGAWEGTKAYGYTLDERYIPIVGAKHADFVNSELKYKETYEKQKGHYLAGKEISEFPNVVHCLDFQKMRSVLNYRRHYEDTKANVHIPNDMMNHVLAKRCQYILSDLEYRHYFHQWTSLPEEPNVIRARNAQEILSDNVYKDDLNWLKGIGCYVWDTPQILHAKKSYDLQSQILYTADGKENLKNYNMVTDTPLYVTALQSGINASEVKYKENYHQIKDKYTTVLETVDYDRTRNLKDLYSSNVYKEAWDKVKATSYILPSNTVSLTHAKNQKHLASHIKYREEYEKFKALYTLPKSVDDDPNTARCLRVGKFNIDRLYRSVYEKNKMKIHMVPDMVEMVTAKDSQKKVSEIDYRLHLHEWICHPDLQVNSHVRKVTDQISDIVYKDDLNWLKGIGCYVWDTPEILHAKHAYDLRNDIKYQAHVKKTRNNYKLVTDTPLYVQAVKSGKQLSDAVYHYDYVHSVRGKVAPTTKTVDLDRALHAYKLQSENLYRKDGLNSLPTGYRLPGDTPHFKHNKDIRYMSSYFKYKEVYEHFKANGYTLGPKDVPFVHVRRVNNVTSERLYRQLYHKLKDKIHTTPDTPEIRQVKKTQEAVSELIYKSDFFKMQGHMISMPYTPHVLHCRYVGDITSDIKYKEDLQILRGLGCFLYDTPDMVRSRHLRKLWSNYLYTDNARKMRDKYKVVLDTPEYRKVQELKTHLSELVYRAAGKKQKSIFTSVPDTPDLLRAKRGQKLQSQYLYVELATKERPHHHAGNQTTALKHARDVKDMVSEKKYKVQYEKMKDKYTPVPDTPILIRAKKAYWNASDLRYKETFQKTKGKYHTVKDALDIVYHRKVTDHISKIKYKENYMSQLGIWRSIPDRPEHFHHRAVTDAVSDVKYKEDLTWLKGIGCYAYDTPDFTLAEKNKTLYSKYKYKEVFERTKSDFKYEADCPINRHFKFATQLMNERKYKSSAKMLLKQGCNEILRPDMLTALYNTHMWSQIKYRKNYEKTKDKFTSVVDTPEHLRTTKVNKQISDILYKLEYNKAKPRGYTTIHDTPMLLHVRKVKDEVSDLKYKEVYQRTKSNCTIEPDAVHIKAAKDAYKVNTNLDYKKQYEANKAHWRWTPDRPDFIQAAKSSLQQSDFEYKLDREFLKGCKLSVTDDKDMVLALRNSVIESDLKYKEKHVKERGTCHAVPDTPQILLAKTVSNLVSENKYKRHVKKHLAQGSYTTLPETRDTVHVKEVTKHVSDTNYKKKFVKERGKSNYSIMLEPPEVKHAMEVAKKQSDVAYKKDAKENLHYTTVADRPDIKKATQAAKQASEVEYRAKHRKEGSHGLSMLGRPDIEMAKKAATLSSQVKYRENFNKEKGKTPKYNPKESQLYKIMKDANNLASEVKYKADLKKLHKPVTDMKESLIMNHVLNTSHLASSYQYKKNYEKSKGHYHTIPDNLEQLHLKEATELQSIVKYKEKYEKERGKPMLDFETPTYITAKESQQMQSGKEYRKDYEESIKGRNLTGLEVTPALLHVKYATKIASEKEYRKDLEESIRGKGLSEMEDTPDMLRAKNATQILNEKEYKRDLELEVKGRGLNAMANETPDFMRARNATDIASQIKYKQLAEMEKANFTSVVDTPEIIHAQQVKNLSSQKKYKEDAEKCMSYYETVLDTPEMQRVRENQKNFSLLQYQCDLKNSKGKITVVQDTPEILRVKENQKNFSSVLYKEDVSPGTAIGKTPEMMRVKQTQDHISSVKYKETIGQGTPIPDLPEVKRVKETQKHISSVMYKENLGTGIPTPVTPEIERVKRNQENFSSVLYKENLGKGTPTPITPEMERVKRNQENFSSVLYKENMGKGTPLPVTPEMERVKHNQENISSILYKENVGKGTPTPVTPEMQRVKRNQENISSVIYKENLGKATPTPFTPEMERVKRNQENFSSVLYKENMRKATPTPVTPEMERAKRNQENISSVLYSDSFRKQIQGKAAYVLDTPEMRRVRETQRHISTVKYHEDFEKHKGCFTPVVTDPITERVKKNTQDFSDINYRGIQRKVVEMEQKRNDQDQETITGLRVWRTNPGSVFDYDPAEDNIQSRSLHMLNAQAQRRSREQSRSASALSISGGEEKSEHSEAARLSTYSDGGVFFSATSAAYKHAKTTELPQQRSSSVATQQTTVSSIPSHPSTAGKIFRAMYDYMAADADEVSFRDGDAIVNVQAIDEGWMYGTVQRTGRTGMLPANYVEAI</sequence>
<dbReference type="Proteomes" id="UP000694722">
    <property type="component" value="Unplaced"/>
</dbReference>
<dbReference type="GO" id="GO:0030018">
    <property type="term" value="C:Z disc"/>
    <property type="evidence" value="ECO:0007669"/>
    <property type="project" value="InterPro"/>
</dbReference>
<feature type="region of interest" description="Disordered" evidence="5">
    <location>
        <begin position="2803"/>
        <end position="2827"/>
    </location>
</feature>
<dbReference type="SMART" id="SM00326">
    <property type="entry name" value="SH3"/>
    <property type="match status" value="1"/>
</dbReference>